<evidence type="ECO:0000256" key="7">
    <source>
        <dbReference type="SAM" id="Phobius"/>
    </source>
</evidence>
<dbReference type="Pfam" id="PF00950">
    <property type="entry name" value="ABC-3"/>
    <property type="match status" value="1"/>
</dbReference>
<dbReference type="GO" id="GO:0043190">
    <property type="term" value="C:ATP-binding cassette (ABC) transporter complex"/>
    <property type="evidence" value="ECO:0007669"/>
    <property type="project" value="InterPro"/>
</dbReference>
<dbReference type="PANTHER" id="PTHR30477">
    <property type="entry name" value="ABC-TRANSPORTER METAL-BINDING PROTEIN"/>
    <property type="match status" value="1"/>
</dbReference>
<reference evidence="8 10" key="1">
    <citation type="journal article" date="2015" name="Genome Announc.">
        <title>Complete Genome Sequence of Corynebacterium kutscheri DSM 20755, a Corynebacterial Type Strain with Remarkably Low G+C Content of Chromosomal DNA.</title>
        <authorList>
            <person name="Ruckert C."/>
            <person name="Albersmeier A."/>
            <person name="Winkler A."/>
            <person name="Tauch A."/>
        </authorList>
    </citation>
    <scope>NUCLEOTIDE SEQUENCE [LARGE SCALE GENOMIC DNA]</scope>
    <source>
        <strain evidence="8 10">DSM 20755</strain>
    </source>
</reference>
<dbReference type="Gene3D" id="1.10.3470.10">
    <property type="entry name" value="ABC transporter involved in vitamin B12 uptake, BtuC"/>
    <property type="match status" value="1"/>
</dbReference>
<name>A0A0F6TEV7_9CORY</name>
<evidence type="ECO:0000313" key="9">
    <source>
        <dbReference type="EMBL" id="VEH05909.1"/>
    </source>
</evidence>
<dbReference type="GO" id="GO:0055085">
    <property type="term" value="P:transmembrane transport"/>
    <property type="evidence" value="ECO:0007669"/>
    <property type="project" value="InterPro"/>
</dbReference>
<keyword evidence="4 7" id="KW-1133">Transmembrane helix</keyword>
<evidence type="ECO:0000256" key="1">
    <source>
        <dbReference type="ARBA" id="ARBA00004141"/>
    </source>
</evidence>
<gene>
    <name evidence="9" type="primary">mntB_1</name>
    <name evidence="9" type="ORF">NCTC949_00853</name>
    <name evidence="8" type="ORF">UL82_09995</name>
</gene>
<dbReference type="InterPro" id="IPR001626">
    <property type="entry name" value="ABC_TroCD"/>
</dbReference>
<feature type="transmembrane region" description="Helical" evidence="7">
    <location>
        <begin position="15"/>
        <end position="37"/>
    </location>
</feature>
<evidence type="ECO:0000313" key="8">
    <source>
        <dbReference type="EMBL" id="AKE42136.1"/>
    </source>
</evidence>
<dbReference type="HOGENOM" id="CLU_028808_4_3_11"/>
<evidence type="ECO:0000256" key="6">
    <source>
        <dbReference type="RuleBase" id="RU003943"/>
    </source>
</evidence>
<feature type="transmembrane region" description="Helical" evidence="7">
    <location>
        <begin position="221"/>
        <end position="242"/>
    </location>
</feature>
<evidence type="ECO:0000256" key="5">
    <source>
        <dbReference type="ARBA" id="ARBA00023136"/>
    </source>
</evidence>
<dbReference type="RefSeq" id="WP_046440729.1">
    <property type="nucleotide sequence ID" value="NZ_CP011312.1"/>
</dbReference>
<keyword evidence="3 6" id="KW-0812">Transmembrane</keyword>
<evidence type="ECO:0000313" key="11">
    <source>
        <dbReference type="Proteomes" id="UP000271380"/>
    </source>
</evidence>
<dbReference type="AlphaFoldDB" id="A0A0F6TEV7"/>
<sequence length="273" mass="28437">MSWSELAQLVGVSPFIFRPLILLTVLAVVCGIVGVIVNLRGLEFNAEAIVHSIFPGIVAGAVFGGTDMIIPVASAFAIILAIVLSLVTRKRQTESSVAIVLTTCFSLGAVLSLKKGDQSGQLEALMFGRLLEVTDLRLNQALIVCAVSAILMLFTWKDQVFVAFDRVGAHTAGVKLLRNDIIINAAIAAVVVASSTAVGVLLVIGYIVIPGAAARLVAPRISRMVPIAIGTGLLGGYIGLTLVPLGPVSPQAVVAMSMVTVYLVLLAGRKALT</sequence>
<evidence type="ECO:0000256" key="4">
    <source>
        <dbReference type="ARBA" id="ARBA00022989"/>
    </source>
</evidence>
<dbReference type="STRING" id="35755.UL82_09995"/>
<keyword evidence="6" id="KW-0813">Transport</keyword>
<keyword evidence="5 7" id="KW-0472">Membrane</keyword>
<accession>A0A0F6TEV7</accession>
<evidence type="ECO:0000256" key="3">
    <source>
        <dbReference type="ARBA" id="ARBA00022692"/>
    </source>
</evidence>
<feature type="transmembrane region" description="Helical" evidence="7">
    <location>
        <begin position="181"/>
        <end position="209"/>
    </location>
</feature>
<reference evidence="9 11" key="2">
    <citation type="submission" date="2018-12" db="EMBL/GenBank/DDBJ databases">
        <authorList>
            <consortium name="Pathogen Informatics"/>
        </authorList>
    </citation>
    <scope>NUCLEOTIDE SEQUENCE [LARGE SCALE GENOMIC DNA]</scope>
    <source>
        <strain evidence="9 11">NCTC949</strain>
    </source>
</reference>
<protein>
    <submittedName>
        <fullName evidence="9">ABC transporter permease</fullName>
    </submittedName>
    <submittedName>
        <fullName evidence="8">ABC-type Mn2+/Zn2+ transport system, permease component</fullName>
    </submittedName>
</protein>
<feature type="transmembrane region" description="Helical" evidence="7">
    <location>
        <begin position="248"/>
        <end position="268"/>
    </location>
</feature>
<dbReference type="Proteomes" id="UP000271380">
    <property type="component" value="Chromosome"/>
</dbReference>
<dbReference type="Proteomes" id="UP000033457">
    <property type="component" value="Chromosome"/>
</dbReference>
<evidence type="ECO:0000313" key="10">
    <source>
        <dbReference type="Proteomes" id="UP000033457"/>
    </source>
</evidence>
<proteinExistence type="inferred from homology"/>
<dbReference type="SUPFAM" id="SSF81345">
    <property type="entry name" value="ABC transporter involved in vitamin B12 uptake, BtuC"/>
    <property type="match status" value="1"/>
</dbReference>
<feature type="transmembrane region" description="Helical" evidence="7">
    <location>
        <begin position="136"/>
        <end position="156"/>
    </location>
</feature>
<dbReference type="KEGG" id="cku:UL82_09995"/>
<evidence type="ECO:0000256" key="2">
    <source>
        <dbReference type="ARBA" id="ARBA00008034"/>
    </source>
</evidence>
<comment type="similarity">
    <text evidence="2 6">Belongs to the ABC-3 integral membrane protein family.</text>
</comment>
<feature type="transmembrane region" description="Helical" evidence="7">
    <location>
        <begin position="44"/>
        <end position="63"/>
    </location>
</feature>
<comment type="subcellular location">
    <subcellularLocation>
        <location evidence="6">Cell membrane</location>
        <topology evidence="6">Multi-pass membrane protein</topology>
    </subcellularLocation>
    <subcellularLocation>
        <location evidence="1">Membrane</location>
        <topology evidence="1">Multi-pass membrane protein</topology>
    </subcellularLocation>
</comment>
<organism evidence="8 10">
    <name type="scientific">Corynebacterium kutscheri</name>
    <dbReference type="NCBI Taxonomy" id="35755"/>
    <lineage>
        <taxon>Bacteria</taxon>
        <taxon>Bacillati</taxon>
        <taxon>Actinomycetota</taxon>
        <taxon>Actinomycetes</taxon>
        <taxon>Mycobacteriales</taxon>
        <taxon>Corynebacteriaceae</taxon>
        <taxon>Corynebacterium</taxon>
    </lineage>
</organism>
<dbReference type="EMBL" id="LR134377">
    <property type="protein sequence ID" value="VEH05909.1"/>
    <property type="molecule type" value="Genomic_DNA"/>
</dbReference>
<dbReference type="InterPro" id="IPR037294">
    <property type="entry name" value="ABC_BtuC-like"/>
</dbReference>
<dbReference type="EMBL" id="CP011312">
    <property type="protein sequence ID" value="AKE42136.1"/>
    <property type="molecule type" value="Genomic_DNA"/>
</dbReference>
<dbReference type="PANTHER" id="PTHR30477:SF0">
    <property type="entry name" value="METAL TRANSPORT SYSTEM MEMBRANE PROTEIN TM_0125-RELATED"/>
    <property type="match status" value="1"/>
</dbReference>
<dbReference type="OrthoDB" id="4425802at2"/>
<feature type="transmembrane region" description="Helical" evidence="7">
    <location>
        <begin position="69"/>
        <end position="87"/>
    </location>
</feature>
<keyword evidence="10" id="KW-1185">Reference proteome</keyword>